<dbReference type="Pfam" id="PF02861">
    <property type="entry name" value="Clp_N"/>
    <property type="match status" value="1"/>
</dbReference>
<dbReference type="PANTHER" id="PTHR47016:SF2">
    <property type="entry name" value="ATP-DEPENDENT CLP PROTEASE ATP-BINDING SUBUNIT CLPT2, CHLOROPLASTIC"/>
    <property type="match status" value="1"/>
</dbReference>
<proteinExistence type="predicted"/>
<evidence type="ECO:0000259" key="3">
    <source>
        <dbReference type="PROSITE" id="PS51903"/>
    </source>
</evidence>
<dbReference type="PANTHER" id="PTHR47016">
    <property type="entry name" value="ATP-DEPENDENT CLP PROTEASE ATP-BINDING SUBUNIT CLPT1, CHLOROPLASTIC"/>
    <property type="match status" value="1"/>
</dbReference>
<keyword evidence="2" id="KW-1133">Transmembrane helix</keyword>
<dbReference type="PROSITE" id="PS51903">
    <property type="entry name" value="CLP_R"/>
    <property type="match status" value="1"/>
</dbReference>
<evidence type="ECO:0000313" key="4">
    <source>
        <dbReference type="EMBL" id="KAF4366574.1"/>
    </source>
</evidence>
<feature type="domain" description="Clp R" evidence="3">
    <location>
        <begin position="88"/>
        <end position="271"/>
    </location>
</feature>
<dbReference type="AlphaFoldDB" id="A0A7J6F7A5"/>
<dbReference type="Proteomes" id="UP000525078">
    <property type="component" value="Unassembled WGS sequence"/>
</dbReference>
<dbReference type="SUPFAM" id="SSF81923">
    <property type="entry name" value="Double Clp-N motif"/>
    <property type="match status" value="1"/>
</dbReference>
<evidence type="ECO:0000313" key="5">
    <source>
        <dbReference type="Proteomes" id="UP000525078"/>
    </source>
</evidence>
<keyword evidence="1" id="KW-0677">Repeat</keyword>
<sequence>MASVNASLLSKLPTAAIGRTPETYSPSPNTQNSAEFMARHQRFLASVLQSPAPPAKGPTRRRHSFTKPPNSGFCGVGLVVWFLGFVVLGLRWSSRAIKSFGMSELEARKLKFSTTGTEALLMGILVEVMVELESYAFMLEVFSYISFFGLIWPDSKGMSFLIALGTSLAAKFLRASGITLTKVREEAIKLVGKADMFYFSPEHPPLTEEAQRVLDWAIDQKIKSGDGGETTTSYLLLGIWLEANSPGHKILATLGFNDEKVKQLETLLSEPGVDDD</sequence>
<feature type="transmembrane region" description="Helical" evidence="2">
    <location>
        <begin position="70"/>
        <end position="90"/>
    </location>
</feature>
<keyword evidence="2" id="KW-0472">Membrane</keyword>
<accession>A0A7J6F7A5</accession>
<keyword evidence="2" id="KW-0812">Transmembrane</keyword>
<organism evidence="4 5">
    <name type="scientific">Cannabis sativa</name>
    <name type="common">Hemp</name>
    <name type="synonym">Marijuana</name>
    <dbReference type="NCBI Taxonomy" id="3483"/>
    <lineage>
        <taxon>Eukaryota</taxon>
        <taxon>Viridiplantae</taxon>
        <taxon>Streptophyta</taxon>
        <taxon>Embryophyta</taxon>
        <taxon>Tracheophyta</taxon>
        <taxon>Spermatophyta</taxon>
        <taxon>Magnoliopsida</taxon>
        <taxon>eudicotyledons</taxon>
        <taxon>Gunneridae</taxon>
        <taxon>Pentapetalae</taxon>
        <taxon>rosids</taxon>
        <taxon>fabids</taxon>
        <taxon>Rosales</taxon>
        <taxon>Cannabaceae</taxon>
        <taxon>Cannabis</taxon>
    </lineage>
</organism>
<dbReference type="InterPro" id="IPR036628">
    <property type="entry name" value="Clp_N_dom_sf"/>
</dbReference>
<comment type="caution">
    <text evidence="4">The sequence shown here is derived from an EMBL/GenBank/DDBJ whole genome shotgun (WGS) entry which is preliminary data.</text>
</comment>
<protein>
    <recommendedName>
        <fullName evidence="3">Clp R domain-containing protein</fullName>
    </recommendedName>
</protein>
<dbReference type="InterPro" id="IPR004176">
    <property type="entry name" value="Clp_R_N"/>
</dbReference>
<evidence type="ECO:0000256" key="2">
    <source>
        <dbReference type="SAM" id="Phobius"/>
    </source>
</evidence>
<dbReference type="InterPro" id="IPR044217">
    <property type="entry name" value="CLPT1/2"/>
</dbReference>
<name>A0A7J6F7A5_CANSA</name>
<evidence type="ECO:0000256" key="1">
    <source>
        <dbReference type="PROSITE-ProRule" id="PRU01251"/>
    </source>
</evidence>
<gene>
    <name evidence="4" type="ORF">F8388_004238</name>
</gene>
<dbReference type="EMBL" id="JAATIP010000149">
    <property type="protein sequence ID" value="KAF4366574.1"/>
    <property type="molecule type" value="Genomic_DNA"/>
</dbReference>
<reference evidence="4 5" key="1">
    <citation type="journal article" date="2020" name="bioRxiv">
        <title>Sequence and annotation of 42 cannabis genomes reveals extensive copy number variation in cannabinoid synthesis and pathogen resistance genes.</title>
        <authorList>
            <person name="Mckernan K.J."/>
            <person name="Helbert Y."/>
            <person name="Kane L.T."/>
            <person name="Ebling H."/>
            <person name="Zhang L."/>
            <person name="Liu B."/>
            <person name="Eaton Z."/>
            <person name="Mclaughlin S."/>
            <person name="Kingan S."/>
            <person name="Baybayan P."/>
            <person name="Concepcion G."/>
            <person name="Jordan M."/>
            <person name="Riva A."/>
            <person name="Barbazuk W."/>
            <person name="Harkins T."/>
        </authorList>
    </citation>
    <scope>NUCLEOTIDE SEQUENCE [LARGE SCALE GENOMIC DNA]</scope>
    <source>
        <strain evidence="5">cv. Jamaican Lion 4</strain>
        <tissue evidence="4">Leaf</tissue>
    </source>
</reference>
<dbReference type="Gene3D" id="1.10.1780.10">
    <property type="entry name" value="Clp, N-terminal domain"/>
    <property type="match status" value="1"/>
</dbReference>